<evidence type="ECO:0000313" key="13">
    <source>
        <dbReference type="EMBL" id="CAG8496195.1"/>
    </source>
</evidence>
<accession>A0A9N8ZHP6</accession>
<name>A0A9N8ZHP6_9GLOM</name>
<dbReference type="Proteomes" id="UP000789508">
    <property type="component" value="Unassembled WGS sequence"/>
</dbReference>
<dbReference type="InterPro" id="IPR036078">
    <property type="entry name" value="Spo11/TopoVI_A_sf"/>
</dbReference>
<evidence type="ECO:0000256" key="8">
    <source>
        <dbReference type="ARBA" id="ARBA00023125"/>
    </source>
</evidence>
<dbReference type="PANTHER" id="PTHR10848:SF0">
    <property type="entry name" value="MEIOTIC RECOMBINATION PROTEIN SPO11"/>
    <property type="match status" value="1"/>
</dbReference>
<evidence type="ECO:0000256" key="7">
    <source>
        <dbReference type="ARBA" id="ARBA00023029"/>
    </source>
</evidence>
<keyword evidence="7 10" id="KW-0799">Topoisomerase</keyword>
<evidence type="ECO:0000259" key="12">
    <source>
        <dbReference type="Pfam" id="PF21180"/>
    </source>
</evidence>
<protein>
    <recommendedName>
        <fullName evidence="4">DNA topoisomerase (ATP-hydrolyzing)</fullName>
        <ecNumber evidence="4">5.6.2.2</ecNumber>
    </recommendedName>
</protein>
<dbReference type="GO" id="GO:0046872">
    <property type="term" value="F:metal ion binding"/>
    <property type="evidence" value="ECO:0007669"/>
    <property type="project" value="UniProtKB-KW"/>
</dbReference>
<evidence type="ECO:0000256" key="4">
    <source>
        <dbReference type="ARBA" id="ARBA00012895"/>
    </source>
</evidence>
<feature type="domain" description="Topoisomerase 6 subunit A/Spo11 TOPRIM" evidence="12">
    <location>
        <begin position="153"/>
        <end position="272"/>
    </location>
</feature>
<dbReference type="InterPro" id="IPR013049">
    <property type="entry name" value="Spo11/TopoVI_A_N"/>
</dbReference>
<comment type="catalytic activity">
    <reaction evidence="1 10">
        <text>ATP-dependent breakage, passage and rejoining of double-stranded DNA.</text>
        <dbReference type="EC" id="5.6.2.2"/>
    </reaction>
</comment>
<dbReference type="GO" id="GO:0000706">
    <property type="term" value="P:meiotic DNA double-strand break processing"/>
    <property type="evidence" value="ECO:0007669"/>
    <property type="project" value="TreeGrafter"/>
</dbReference>
<feature type="domain" description="Spo11/DNA topoisomerase VI subunit A N-terminal" evidence="11">
    <location>
        <begin position="86"/>
        <end position="129"/>
    </location>
</feature>
<comment type="caution">
    <text evidence="13">The sequence shown here is derived from an EMBL/GenBank/DDBJ whole genome shotgun (WGS) entry which is preliminary data.</text>
</comment>
<evidence type="ECO:0000259" key="11">
    <source>
        <dbReference type="Pfam" id="PF04406"/>
    </source>
</evidence>
<comment type="cofactor">
    <cofactor evidence="2">
        <name>Mg(2+)</name>
        <dbReference type="ChEBI" id="CHEBI:18420"/>
    </cofactor>
</comment>
<dbReference type="OrthoDB" id="521512at2759"/>
<dbReference type="InterPro" id="IPR034136">
    <property type="entry name" value="TOPRIM_Topo6A/Spo11"/>
</dbReference>
<evidence type="ECO:0000256" key="3">
    <source>
        <dbReference type="ARBA" id="ARBA00006559"/>
    </source>
</evidence>
<keyword evidence="5" id="KW-0479">Metal-binding</keyword>
<dbReference type="InterPro" id="IPR002815">
    <property type="entry name" value="Spo11/TopoVI_A"/>
</dbReference>
<proteinExistence type="inferred from homology"/>
<keyword evidence="9 10" id="KW-0413">Isomerase</keyword>
<dbReference type="Pfam" id="PF04406">
    <property type="entry name" value="TP6A_N"/>
    <property type="match status" value="1"/>
</dbReference>
<dbReference type="Gene3D" id="3.40.1360.10">
    <property type="match status" value="1"/>
</dbReference>
<keyword evidence="6" id="KW-0460">Magnesium</keyword>
<reference evidence="13" key="1">
    <citation type="submission" date="2021-06" db="EMBL/GenBank/DDBJ databases">
        <authorList>
            <person name="Kallberg Y."/>
            <person name="Tangrot J."/>
            <person name="Rosling A."/>
        </authorList>
    </citation>
    <scope>NUCLEOTIDE SEQUENCE</scope>
    <source>
        <strain evidence="13">FL130A</strain>
    </source>
</reference>
<dbReference type="PANTHER" id="PTHR10848">
    <property type="entry name" value="MEIOTIC RECOMBINATION PROTEIN SPO11"/>
    <property type="match status" value="1"/>
</dbReference>
<dbReference type="SUPFAM" id="SSF56726">
    <property type="entry name" value="DNA topoisomerase IV, alpha subunit"/>
    <property type="match status" value="1"/>
</dbReference>
<keyword evidence="14" id="KW-1185">Reference proteome</keyword>
<dbReference type="GO" id="GO:0003918">
    <property type="term" value="F:DNA topoisomerase type II (double strand cut, ATP-hydrolyzing) activity"/>
    <property type="evidence" value="ECO:0007669"/>
    <property type="project" value="UniProtKB-UniRule"/>
</dbReference>
<dbReference type="EMBL" id="CAJVPS010000581">
    <property type="protein sequence ID" value="CAG8496195.1"/>
    <property type="molecule type" value="Genomic_DNA"/>
</dbReference>
<evidence type="ECO:0000256" key="2">
    <source>
        <dbReference type="ARBA" id="ARBA00001946"/>
    </source>
</evidence>
<dbReference type="GO" id="GO:0000228">
    <property type="term" value="C:nuclear chromosome"/>
    <property type="evidence" value="ECO:0007669"/>
    <property type="project" value="TreeGrafter"/>
</dbReference>
<dbReference type="AlphaFoldDB" id="A0A9N8ZHP6"/>
<evidence type="ECO:0000256" key="10">
    <source>
        <dbReference type="PROSITE-ProRule" id="PRU01385"/>
    </source>
</evidence>
<dbReference type="CDD" id="cd00223">
    <property type="entry name" value="TOPRIM_TopoIIB_SPO"/>
    <property type="match status" value="1"/>
</dbReference>
<dbReference type="PROSITE" id="PS52041">
    <property type="entry name" value="TOPO_IIB"/>
    <property type="match status" value="1"/>
</dbReference>
<dbReference type="EC" id="5.6.2.2" evidence="4"/>
<gene>
    <name evidence="13" type="ORF">ALEPTO_LOCUS3242</name>
</gene>
<sequence length="310" mass="35542">MDTTFFETKYQPRSWIIQKIESTIEKLLCDLAKGNHHPLIIESVSNTNNSRRKETYTRYDSQTQTIRRTNEPAVKQLHFPSAKNPRSFAVIIRLLEICHNLLIQNITATKRDIYYKDVQLFGSQSTVDITASAKGLIAGPLKILQKDEHQAEFTLVIEKEATFQYILSSHRLDELPPCIIITGKGYPDVATRHLVKLLADQRMSNTSLSHSSINTRNEFPILGLFDNDPYGVEIFSVYKFGSTSMSFDNENLATPNLRWLGLHYSDCRRHEISCMLITGKKAEIQNLCQDNSNNLTKYLSEKMGNDLHWL</sequence>
<evidence type="ECO:0000256" key="5">
    <source>
        <dbReference type="ARBA" id="ARBA00022723"/>
    </source>
</evidence>
<dbReference type="GO" id="GO:0007131">
    <property type="term" value="P:reciprocal meiotic recombination"/>
    <property type="evidence" value="ECO:0007669"/>
    <property type="project" value="TreeGrafter"/>
</dbReference>
<feature type="active site" description="O-(5'-phospho-DNA)-tyrosine intermediate" evidence="10">
    <location>
        <position position="115"/>
    </location>
</feature>
<organism evidence="13 14">
    <name type="scientific">Ambispora leptoticha</name>
    <dbReference type="NCBI Taxonomy" id="144679"/>
    <lineage>
        <taxon>Eukaryota</taxon>
        <taxon>Fungi</taxon>
        <taxon>Fungi incertae sedis</taxon>
        <taxon>Mucoromycota</taxon>
        <taxon>Glomeromycotina</taxon>
        <taxon>Glomeromycetes</taxon>
        <taxon>Archaeosporales</taxon>
        <taxon>Ambisporaceae</taxon>
        <taxon>Ambispora</taxon>
    </lineage>
</organism>
<keyword evidence="8 10" id="KW-0238">DNA-binding</keyword>
<dbReference type="Pfam" id="PF21180">
    <property type="entry name" value="TOP6A-Spo11_Toprim"/>
    <property type="match status" value="1"/>
</dbReference>
<evidence type="ECO:0000256" key="1">
    <source>
        <dbReference type="ARBA" id="ARBA00000185"/>
    </source>
</evidence>
<evidence type="ECO:0000313" key="14">
    <source>
        <dbReference type="Proteomes" id="UP000789508"/>
    </source>
</evidence>
<dbReference type="GO" id="GO:0005524">
    <property type="term" value="F:ATP binding"/>
    <property type="evidence" value="ECO:0007669"/>
    <property type="project" value="InterPro"/>
</dbReference>
<dbReference type="GO" id="GO:0042138">
    <property type="term" value="P:meiotic DNA double-strand break formation"/>
    <property type="evidence" value="ECO:0007669"/>
    <property type="project" value="TreeGrafter"/>
</dbReference>
<dbReference type="GO" id="GO:0003677">
    <property type="term" value="F:DNA binding"/>
    <property type="evidence" value="ECO:0007669"/>
    <property type="project" value="UniProtKB-UniRule"/>
</dbReference>
<evidence type="ECO:0000256" key="9">
    <source>
        <dbReference type="ARBA" id="ARBA00023235"/>
    </source>
</evidence>
<comment type="similarity">
    <text evidence="3 10">Belongs to the TOP6A family.</text>
</comment>
<evidence type="ECO:0000256" key="6">
    <source>
        <dbReference type="ARBA" id="ARBA00022842"/>
    </source>
</evidence>